<evidence type="ECO:0000259" key="2">
    <source>
        <dbReference type="PROSITE" id="PS50966"/>
    </source>
</evidence>
<gene>
    <name evidence="3" type="ORF">NCTC11661_02062</name>
</gene>
<evidence type="ECO:0000313" key="3">
    <source>
        <dbReference type="EMBL" id="SUV52915.1"/>
    </source>
</evidence>
<feature type="domain" description="SWIM-type" evidence="2">
    <location>
        <begin position="61"/>
        <end position="96"/>
    </location>
</feature>
<name>A0A380ZV80_9FLAO</name>
<keyword evidence="1" id="KW-0479">Metal-binding</keyword>
<dbReference type="GO" id="GO:0008270">
    <property type="term" value="F:zinc ion binding"/>
    <property type="evidence" value="ECO:0007669"/>
    <property type="project" value="UniProtKB-KW"/>
</dbReference>
<keyword evidence="1" id="KW-0863">Zinc-finger</keyword>
<dbReference type="PROSITE" id="PS50966">
    <property type="entry name" value="ZF_SWIM"/>
    <property type="match status" value="1"/>
</dbReference>
<dbReference type="RefSeq" id="WP_002687883.1">
    <property type="nucleotide sequence ID" value="NZ_UFTJ01000003.1"/>
</dbReference>
<sequence>MQNKKQSKGDDPILLKDQRIDLKEVQEFKLYHLLMYGEVVIEKLDFTHLKTQTREWRTYKQEFVFDSQINNLITTCTCGKKNVFCEHRYAVLEEIIHRFGDDFFIDDFVKRHTEKRLAQYGLSLDDDDDKQIIDFELTTKGLVEIPKVKNLKSVNNFSLLPV</sequence>
<organism evidence="3 4">
    <name type="scientific">Bergeyella zoohelcum</name>
    <dbReference type="NCBI Taxonomy" id="1015"/>
    <lineage>
        <taxon>Bacteria</taxon>
        <taxon>Pseudomonadati</taxon>
        <taxon>Bacteroidota</taxon>
        <taxon>Flavobacteriia</taxon>
        <taxon>Flavobacteriales</taxon>
        <taxon>Weeksellaceae</taxon>
        <taxon>Bergeyella</taxon>
    </lineage>
</organism>
<dbReference type="EMBL" id="UFTJ01000003">
    <property type="protein sequence ID" value="SUV52915.1"/>
    <property type="molecule type" value="Genomic_DNA"/>
</dbReference>
<keyword evidence="1" id="KW-0862">Zinc</keyword>
<dbReference type="InterPro" id="IPR007527">
    <property type="entry name" value="Znf_SWIM"/>
</dbReference>
<evidence type="ECO:0000313" key="4">
    <source>
        <dbReference type="Proteomes" id="UP000255515"/>
    </source>
</evidence>
<dbReference type="Proteomes" id="UP000255515">
    <property type="component" value="Unassembled WGS sequence"/>
</dbReference>
<reference evidence="3 4" key="1">
    <citation type="submission" date="2018-06" db="EMBL/GenBank/DDBJ databases">
        <authorList>
            <consortium name="Pathogen Informatics"/>
            <person name="Doyle S."/>
        </authorList>
    </citation>
    <scope>NUCLEOTIDE SEQUENCE [LARGE SCALE GENOMIC DNA]</scope>
    <source>
        <strain evidence="3 4">NCTC11661</strain>
    </source>
</reference>
<protein>
    <recommendedName>
        <fullName evidence="2">SWIM-type domain-containing protein</fullName>
    </recommendedName>
</protein>
<dbReference type="Pfam" id="PF04434">
    <property type="entry name" value="SWIM"/>
    <property type="match status" value="1"/>
</dbReference>
<proteinExistence type="predicted"/>
<accession>A0A380ZV80</accession>
<dbReference type="AlphaFoldDB" id="A0A380ZV80"/>
<evidence type="ECO:0000256" key="1">
    <source>
        <dbReference type="PROSITE-ProRule" id="PRU00325"/>
    </source>
</evidence>